<keyword evidence="1" id="KW-0805">Transcription regulation</keyword>
<organism evidence="5 6">
    <name type="scientific">Flammeovirga pectinis</name>
    <dbReference type="NCBI Taxonomy" id="2494373"/>
    <lineage>
        <taxon>Bacteria</taxon>
        <taxon>Pseudomonadati</taxon>
        <taxon>Bacteroidota</taxon>
        <taxon>Cytophagia</taxon>
        <taxon>Cytophagales</taxon>
        <taxon>Flammeovirgaceae</taxon>
        <taxon>Flammeovirga</taxon>
    </lineage>
</organism>
<evidence type="ECO:0000256" key="3">
    <source>
        <dbReference type="ARBA" id="ARBA00023163"/>
    </source>
</evidence>
<name>A0A3Q9FV40_9BACT</name>
<dbReference type="Gene3D" id="2.60.120.10">
    <property type="entry name" value="Jelly Rolls"/>
    <property type="match status" value="1"/>
</dbReference>
<dbReference type="Proteomes" id="UP000267268">
    <property type="component" value="Chromosome 2"/>
</dbReference>
<dbReference type="EMBL" id="CP034563">
    <property type="protein sequence ID" value="AZQ65248.1"/>
    <property type="molecule type" value="Genomic_DNA"/>
</dbReference>
<dbReference type="InterPro" id="IPR020449">
    <property type="entry name" value="Tscrpt_reg_AraC-type_HTH"/>
</dbReference>
<gene>
    <name evidence="5" type="ORF">EI427_23835</name>
</gene>
<evidence type="ECO:0000259" key="4">
    <source>
        <dbReference type="PROSITE" id="PS01124"/>
    </source>
</evidence>
<keyword evidence="6" id="KW-1185">Reference proteome</keyword>
<dbReference type="RefSeq" id="WP_126619780.1">
    <property type="nucleotide sequence ID" value="NZ_CP034563.1"/>
</dbReference>
<dbReference type="SUPFAM" id="SSF46689">
    <property type="entry name" value="Homeodomain-like"/>
    <property type="match status" value="2"/>
</dbReference>
<dbReference type="InterPro" id="IPR009057">
    <property type="entry name" value="Homeodomain-like_sf"/>
</dbReference>
<dbReference type="InterPro" id="IPR014710">
    <property type="entry name" value="RmlC-like_jellyroll"/>
</dbReference>
<dbReference type="AlphaFoldDB" id="A0A3Q9FV40"/>
<dbReference type="InterPro" id="IPR011051">
    <property type="entry name" value="RmlC_Cupin_sf"/>
</dbReference>
<dbReference type="KEGG" id="fll:EI427_23835"/>
<reference evidence="5 6" key="1">
    <citation type="submission" date="2018-12" db="EMBL/GenBank/DDBJ databases">
        <title>Flammeovirga pectinis sp. nov., isolated from the gut of the Korean scallop, Patinopecten yessoensis.</title>
        <authorList>
            <person name="Bae J.-W."/>
            <person name="Jeong Y.-S."/>
            <person name="Kang W."/>
        </authorList>
    </citation>
    <scope>NUCLEOTIDE SEQUENCE [LARGE SCALE GENOMIC DNA]</scope>
    <source>
        <strain evidence="5 6">L12M1</strain>
    </source>
</reference>
<dbReference type="PANTHER" id="PTHR43280">
    <property type="entry name" value="ARAC-FAMILY TRANSCRIPTIONAL REGULATOR"/>
    <property type="match status" value="1"/>
</dbReference>
<dbReference type="PANTHER" id="PTHR43280:SF2">
    <property type="entry name" value="HTH-TYPE TRANSCRIPTIONAL REGULATOR EXSA"/>
    <property type="match status" value="1"/>
</dbReference>
<keyword evidence="3" id="KW-0804">Transcription</keyword>
<proteinExistence type="predicted"/>
<dbReference type="PRINTS" id="PR00032">
    <property type="entry name" value="HTHARAC"/>
</dbReference>
<evidence type="ECO:0000313" key="5">
    <source>
        <dbReference type="EMBL" id="AZQ65248.1"/>
    </source>
</evidence>
<dbReference type="InterPro" id="IPR018062">
    <property type="entry name" value="HTH_AraC-typ_CS"/>
</dbReference>
<dbReference type="SUPFAM" id="SSF51182">
    <property type="entry name" value="RmlC-like cupins"/>
    <property type="match status" value="1"/>
</dbReference>
<dbReference type="OrthoDB" id="792101at2"/>
<dbReference type="Pfam" id="PF12833">
    <property type="entry name" value="HTH_18"/>
    <property type="match status" value="1"/>
</dbReference>
<feature type="domain" description="HTH araC/xylS-type" evidence="4">
    <location>
        <begin position="182"/>
        <end position="280"/>
    </location>
</feature>
<dbReference type="PROSITE" id="PS01124">
    <property type="entry name" value="HTH_ARAC_FAMILY_2"/>
    <property type="match status" value="1"/>
</dbReference>
<evidence type="ECO:0000256" key="2">
    <source>
        <dbReference type="ARBA" id="ARBA00023125"/>
    </source>
</evidence>
<dbReference type="PROSITE" id="PS00041">
    <property type="entry name" value="HTH_ARAC_FAMILY_1"/>
    <property type="match status" value="1"/>
</dbReference>
<protein>
    <submittedName>
        <fullName evidence="5">AraC family transcriptional regulator</fullName>
    </submittedName>
</protein>
<dbReference type="Gene3D" id="1.10.10.60">
    <property type="entry name" value="Homeodomain-like"/>
    <property type="match status" value="2"/>
</dbReference>
<dbReference type="GO" id="GO:0043565">
    <property type="term" value="F:sequence-specific DNA binding"/>
    <property type="evidence" value="ECO:0007669"/>
    <property type="project" value="InterPro"/>
</dbReference>
<dbReference type="SMART" id="SM00342">
    <property type="entry name" value="HTH_ARAC"/>
    <property type="match status" value="1"/>
</dbReference>
<evidence type="ECO:0000256" key="1">
    <source>
        <dbReference type="ARBA" id="ARBA00023015"/>
    </source>
</evidence>
<sequence>MKLVFKNSDSQVNRKIEITKRTLGCQDATWHYHHQYELIYIAKSQGVRFVGDNVSPFESGDLVLVGPNLPHLWKDEVLLSTDDVNIIVVKFEGDFIGKGTFDRPVFNNISHLLELSRFGVCFPKAKSLQLKEEFENLVKLSQAEQVIKLLGLLNKLSEMEGKEILSTSDMRQNKNCNSERIDRVLSYVSDHYDKDIDLQEIADIACLTTNSFCRFFKKSTKKSFRQYLNEVRIKNASRLLIQENYQISDVCYEVGFNSITNFNKQFKQIIGKTPKEYRMAI</sequence>
<dbReference type="GO" id="GO:0003700">
    <property type="term" value="F:DNA-binding transcription factor activity"/>
    <property type="evidence" value="ECO:0007669"/>
    <property type="project" value="InterPro"/>
</dbReference>
<keyword evidence="2" id="KW-0238">DNA-binding</keyword>
<accession>A0A3Q9FV40</accession>
<dbReference type="InterPro" id="IPR018060">
    <property type="entry name" value="HTH_AraC"/>
</dbReference>
<evidence type="ECO:0000313" key="6">
    <source>
        <dbReference type="Proteomes" id="UP000267268"/>
    </source>
</evidence>